<keyword evidence="4 9" id="KW-0227">DNA damage</keyword>
<dbReference type="SUPFAM" id="SSF48334">
    <property type="entry name" value="DNA repair protein MutS, domain III"/>
    <property type="match status" value="1"/>
</dbReference>
<accession>D6GSL3</accession>
<evidence type="ECO:0000259" key="11">
    <source>
        <dbReference type="PROSITE" id="PS00486"/>
    </source>
</evidence>
<dbReference type="Gene3D" id="1.10.1420.10">
    <property type="match status" value="2"/>
</dbReference>
<dbReference type="Pfam" id="PF05192">
    <property type="entry name" value="MutS_III"/>
    <property type="match status" value="1"/>
</dbReference>
<dbReference type="STRING" id="546269.HMPREF0389_00571"/>
<dbReference type="AlphaFoldDB" id="D6GSL3"/>
<dbReference type="PANTHER" id="PTHR11361">
    <property type="entry name" value="DNA MISMATCH REPAIR PROTEIN MUTS FAMILY MEMBER"/>
    <property type="match status" value="1"/>
</dbReference>
<dbReference type="PIRSF" id="PIRSF037677">
    <property type="entry name" value="DNA_mis_repair_Msh6"/>
    <property type="match status" value="1"/>
</dbReference>
<keyword evidence="3 9" id="KW-0547">Nucleotide-binding</keyword>
<dbReference type="GO" id="GO:0006298">
    <property type="term" value="P:mismatch repair"/>
    <property type="evidence" value="ECO:0007669"/>
    <property type="project" value="UniProtKB-UniRule"/>
</dbReference>
<dbReference type="FunFam" id="3.40.1170.10:FF:000001">
    <property type="entry name" value="DNA mismatch repair protein MutS"/>
    <property type="match status" value="1"/>
</dbReference>
<protein>
    <recommendedName>
        <fullName evidence="2 9">DNA mismatch repair protein MutS</fullName>
    </recommendedName>
</protein>
<evidence type="ECO:0000256" key="3">
    <source>
        <dbReference type="ARBA" id="ARBA00022741"/>
    </source>
</evidence>
<evidence type="ECO:0000256" key="4">
    <source>
        <dbReference type="ARBA" id="ARBA00022763"/>
    </source>
</evidence>
<organism evidence="12 13">
    <name type="scientific">Filifactor alocis (strain ATCC 35896 / CCUG 47790 / D40 B5)</name>
    <name type="common">Fusobacterium alocis</name>
    <dbReference type="NCBI Taxonomy" id="546269"/>
    <lineage>
        <taxon>Bacteria</taxon>
        <taxon>Bacillati</taxon>
        <taxon>Bacillota</taxon>
        <taxon>Clostridia</taxon>
        <taxon>Peptostreptococcales</taxon>
        <taxon>Filifactoraceae</taxon>
        <taxon>Filifactor</taxon>
    </lineage>
</organism>
<feature type="binding site" evidence="9">
    <location>
        <begin position="625"/>
        <end position="632"/>
    </location>
    <ligand>
        <name>ATP</name>
        <dbReference type="ChEBI" id="CHEBI:30616"/>
    </ligand>
</feature>
<dbReference type="InterPro" id="IPR027417">
    <property type="entry name" value="P-loop_NTPase"/>
</dbReference>
<dbReference type="InterPro" id="IPR005748">
    <property type="entry name" value="DNA_mismatch_repair_MutS"/>
</dbReference>
<evidence type="ECO:0000256" key="7">
    <source>
        <dbReference type="ARBA" id="ARBA00023204"/>
    </source>
</evidence>
<dbReference type="InterPro" id="IPR045076">
    <property type="entry name" value="MutS"/>
</dbReference>
<dbReference type="Pfam" id="PF05190">
    <property type="entry name" value="MutS_IV"/>
    <property type="match status" value="1"/>
</dbReference>
<keyword evidence="7 9" id="KW-0234">DNA repair</keyword>
<dbReference type="FunFam" id="1.10.1420.10:FF:000001">
    <property type="entry name" value="DNA mismatch repair protein MutS"/>
    <property type="match status" value="1"/>
</dbReference>
<dbReference type="NCBIfam" id="NF003810">
    <property type="entry name" value="PRK05399.1"/>
    <property type="match status" value="1"/>
</dbReference>
<sequence>MAKLTPMMEQYFLIKEQHPDAILFFRLGDFYEMFFEDAKEASKILEIALTGRSCGLEEKAPMCGIPFHSCDSYIQKLIQAGKKVAICEQMEDPKETKGLVKREVTKIITPGTFIDESVIQSFRNNYILSVYLSNDHKEFALAYVDVSTGDLNVSKVSYFDFADIFYKISPSELIGNSVFINFLNGKEKLARQIRLFVQNHHVCVNASELISKEVEIEFFSEEYLRTQHLLEQQNTDVRLSIRILLSYIQYTQKTVANNLNSIHWIYQDKYLHLDYSSISNLELMESFLQKNKKYSLFGVLDKTKTSMGARMLRKWIEHPLRDKKEIEQRLDIVEECISDYSLREDLREYLDSVYDMERICAKISYDTVTVRDLLNLKESLYDLPNLREKIELSDKKLLIQIFEQMDTLEDIYHLLDDSISDRPIGTIKDGEVIREGYSKELDEMRSIEKNAASILSQMELQERASTGFKTLKIGYNKVFGYYIEITHAALKSGELPESYVRKQTLANCERYINQELKELEIKILTSRQRALDLQNELYAEVKTQVKHAVFRIQTTADKIGSLDALLSLAETSYQNDYVKPSINKEKRLEIADGRHPVVERLVEEQIFVPNDTNLLKDKNFMIITGPNMGGKSTYMRQVALICIMAHIGCYIPAKSGDIPLLDAIYTRVGAADDLSQGQSTFMVEMNEVSHILEHATEHSLVILDEVGRGTSTYDGMSIAWAIVAFICRKIQCMTLFSTHYHEITDIAERFDNVVNYCVAVEEKKEEVLFLRKLVQGKADKSYGIHVAKLAHLPKEVLSLAEHKLNQLQSQKQEWSREIGEDVFVEESKESDIKNLKHREIINELEGINTDTLTPLEALLVIHKIKEKLLK</sequence>
<comment type="function">
    <text evidence="8 9">This protein is involved in the repair of mismatches in DNA. It is possible that it carries out the mismatch recognition step. This protein has a weak ATPase activity.</text>
</comment>
<dbReference type="InterPro" id="IPR016151">
    <property type="entry name" value="DNA_mismatch_repair_MutS_N"/>
</dbReference>
<dbReference type="GO" id="GO:0005524">
    <property type="term" value="F:ATP binding"/>
    <property type="evidence" value="ECO:0007669"/>
    <property type="project" value="UniProtKB-UniRule"/>
</dbReference>
<dbReference type="InterPro" id="IPR000432">
    <property type="entry name" value="DNA_mismatch_repair_MutS_C"/>
</dbReference>
<evidence type="ECO:0000256" key="8">
    <source>
        <dbReference type="ARBA" id="ARBA00024647"/>
    </source>
</evidence>
<dbReference type="Pfam" id="PF05188">
    <property type="entry name" value="MutS_II"/>
    <property type="match status" value="1"/>
</dbReference>
<dbReference type="PANTHER" id="PTHR11361:SF34">
    <property type="entry name" value="DNA MISMATCH REPAIR PROTEIN MSH1, MITOCHONDRIAL"/>
    <property type="match status" value="1"/>
</dbReference>
<evidence type="ECO:0000256" key="10">
    <source>
        <dbReference type="RuleBase" id="RU003756"/>
    </source>
</evidence>
<dbReference type="InterPro" id="IPR007696">
    <property type="entry name" value="DNA_mismatch_repair_MutS_core"/>
</dbReference>
<keyword evidence="13" id="KW-1185">Reference proteome</keyword>
<dbReference type="HAMAP" id="MF_00096">
    <property type="entry name" value="MutS"/>
    <property type="match status" value="1"/>
</dbReference>
<feature type="domain" description="DNA mismatch repair proteins mutS family" evidence="11">
    <location>
        <begin position="699"/>
        <end position="715"/>
    </location>
</feature>
<dbReference type="InterPro" id="IPR007695">
    <property type="entry name" value="DNA_mismatch_repair_MutS-lik_N"/>
</dbReference>
<dbReference type="InterPro" id="IPR036678">
    <property type="entry name" value="MutS_con_dom_sf"/>
</dbReference>
<dbReference type="SMART" id="SM00533">
    <property type="entry name" value="MUTSd"/>
    <property type="match status" value="1"/>
</dbReference>
<dbReference type="FunFam" id="3.40.50.300:FF:000870">
    <property type="entry name" value="MutS protein homolog 4"/>
    <property type="match status" value="1"/>
</dbReference>
<dbReference type="eggNOG" id="COG0249">
    <property type="taxonomic scope" value="Bacteria"/>
</dbReference>
<dbReference type="GO" id="GO:0003684">
    <property type="term" value="F:damaged DNA binding"/>
    <property type="evidence" value="ECO:0007669"/>
    <property type="project" value="UniProtKB-UniRule"/>
</dbReference>
<gene>
    <name evidence="9 12" type="primary">mutS</name>
    <name evidence="12" type="ordered locus">HMPREF0389_00571</name>
</gene>
<dbReference type="SUPFAM" id="SSF55271">
    <property type="entry name" value="DNA repair protein MutS, domain I"/>
    <property type="match status" value="1"/>
</dbReference>
<dbReference type="Gene3D" id="3.40.1170.10">
    <property type="entry name" value="DNA repair protein MutS, domain I"/>
    <property type="match status" value="1"/>
</dbReference>
<dbReference type="GO" id="GO:0005829">
    <property type="term" value="C:cytosol"/>
    <property type="evidence" value="ECO:0007669"/>
    <property type="project" value="TreeGrafter"/>
</dbReference>
<dbReference type="PROSITE" id="PS00486">
    <property type="entry name" value="DNA_MISMATCH_REPAIR_2"/>
    <property type="match status" value="1"/>
</dbReference>
<dbReference type="RefSeq" id="WP_014262612.1">
    <property type="nucleotide sequence ID" value="NC_016630.1"/>
</dbReference>
<evidence type="ECO:0000256" key="9">
    <source>
        <dbReference type="HAMAP-Rule" id="MF_00096"/>
    </source>
</evidence>
<dbReference type="KEGG" id="faa:HMPREF0389_00571"/>
<dbReference type="GO" id="GO:0140664">
    <property type="term" value="F:ATP-dependent DNA damage sensor activity"/>
    <property type="evidence" value="ECO:0007669"/>
    <property type="project" value="InterPro"/>
</dbReference>
<dbReference type="InterPro" id="IPR007860">
    <property type="entry name" value="DNA_mmatch_repair_MutS_con_dom"/>
</dbReference>
<reference evidence="13" key="1">
    <citation type="submission" date="2010-12" db="EMBL/GenBank/DDBJ databases">
        <title>The genome sequence of Filifactor alocis strain ATCC 35896.</title>
        <authorList>
            <consortium name="The Broad Institute Genome Sequencing Platform"/>
            <person name="Ward D."/>
            <person name="Earl A."/>
            <person name="Feldgarden M."/>
            <person name="Young S.K."/>
            <person name="Gargeya S."/>
            <person name="Zeng Q."/>
            <person name="Alvarado L."/>
            <person name="Berlin A."/>
            <person name="Bochicchio J."/>
            <person name="Chapman S.B."/>
            <person name="Chen Z."/>
            <person name="Freedman E."/>
            <person name="Gellesch M."/>
            <person name="Goldberg J."/>
            <person name="Griggs A."/>
            <person name="Gujja S."/>
            <person name="Heilman E."/>
            <person name="Heiman D."/>
            <person name="Howarth C."/>
            <person name="Mehta T."/>
            <person name="Neiman D."/>
            <person name="Pearson M."/>
            <person name="Roberts A."/>
            <person name="Saif S."/>
            <person name="Shea T."/>
            <person name="Shenoy N."/>
            <person name="Sisk P."/>
            <person name="Stolte C."/>
            <person name="Sykes S."/>
            <person name="White J."/>
            <person name="Yandava C."/>
            <person name="Izard J."/>
            <person name="Blanton J.M."/>
            <person name="Baranova O.V."/>
            <person name="Tanner A.C."/>
            <person name="Dewhirst F.E."/>
            <person name="Haas B."/>
            <person name="Nusbaum C."/>
            <person name="Birren B."/>
        </authorList>
    </citation>
    <scope>NUCLEOTIDE SEQUENCE [LARGE SCALE GENOMIC DNA]</scope>
    <source>
        <strain evidence="13">ATCC 35896 / D40 B5</strain>
    </source>
</reference>
<dbReference type="GO" id="GO:0030983">
    <property type="term" value="F:mismatched DNA binding"/>
    <property type="evidence" value="ECO:0007669"/>
    <property type="project" value="InterPro"/>
</dbReference>
<dbReference type="Pfam" id="PF01624">
    <property type="entry name" value="MutS_I"/>
    <property type="match status" value="1"/>
</dbReference>
<dbReference type="InterPro" id="IPR017261">
    <property type="entry name" value="DNA_mismatch_repair_MutS/MSH"/>
</dbReference>
<name>D6GSL3_FILAD</name>
<dbReference type="OrthoDB" id="9802448at2"/>
<comment type="similarity">
    <text evidence="1 9 10">Belongs to the DNA mismatch repair MutS family.</text>
</comment>
<keyword evidence="6 9" id="KW-0238">DNA-binding</keyword>
<evidence type="ECO:0000256" key="1">
    <source>
        <dbReference type="ARBA" id="ARBA00006271"/>
    </source>
</evidence>
<keyword evidence="5 9" id="KW-0067">ATP-binding</keyword>
<dbReference type="Gene3D" id="3.40.50.300">
    <property type="entry name" value="P-loop containing nucleotide triphosphate hydrolases"/>
    <property type="match status" value="1"/>
</dbReference>
<evidence type="ECO:0000313" key="12">
    <source>
        <dbReference type="EMBL" id="EFE28654.1"/>
    </source>
</evidence>
<dbReference type="Proteomes" id="UP000007468">
    <property type="component" value="Chromosome"/>
</dbReference>
<evidence type="ECO:0000256" key="6">
    <source>
        <dbReference type="ARBA" id="ARBA00023125"/>
    </source>
</evidence>
<dbReference type="CDD" id="cd03284">
    <property type="entry name" value="ABC_MutS1"/>
    <property type="match status" value="1"/>
</dbReference>
<dbReference type="InterPro" id="IPR007861">
    <property type="entry name" value="DNA_mismatch_repair_MutS_clamp"/>
</dbReference>
<dbReference type="Pfam" id="PF00488">
    <property type="entry name" value="MutS_V"/>
    <property type="match status" value="1"/>
</dbReference>
<dbReference type="SUPFAM" id="SSF53150">
    <property type="entry name" value="DNA repair protein MutS, domain II"/>
    <property type="match status" value="1"/>
</dbReference>
<dbReference type="Gene3D" id="3.30.420.110">
    <property type="entry name" value="MutS, connector domain"/>
    <property type="match status" value="1"/>
</dbReference>
<dbReference type="SUPFAM" id="SSF52540">
    <property type="entry name" value="P-loop containing nucleoside triphosphate hydrolases"/>
    <property type="match status" value="1"/>
</dbReference>
<evidence type="ECO:0000313" key="13">
    <source>
        <dbReference type="Proteomes" id="UP000007468"/>
    </source>
</evidence>
<dbReference type="NCBIfam" id="TIGR01070">
    <property type="entry name" value="mutS1"/>
    <property type="match status" value="1"/>
</dbReference>
<dbReference type="SMART" id="SM00534">
    <property type="entry name" value="MUTSac"/>
    <property type="match status" value="1"/>
</dbReference>
<proteinExistence type="inferred from homology"/>
<evidence type="ECO:0000256" key="2">
    <source>
        <dbReference type="ARBA" id="ARBA00021982"/>
    </source>
</evidence>
<evidence type="ECO:0000256" key="5">
    <source>
        <dbReference type="ARBA" id="ARBA00022840"/>
    </source>
</evidence>
<dbReference type="EMBL" id="CP002390">
    <property type="protein sequence ID" value="EFE28654.1"/>
    <property type="molecule type" value="Genomic_DNA"/>
</dbReference>
<dbReference type="PATRIC" id="fig|546269.5.peg.1046"/>
<dbReference type="InterPro" id="IPR036187">
    <property type="entry name" value="DNA_mismatch_repair_MutS_sf"/>
</dbReference>